<name>A0A6G1JL66_9PLEO</name>
<dbReference type="Proteomes" id="UP000799291">
    <property type="component" value="Unassembled WGS sequence"/>
</dbReference>
<sequence length="85" mass="9531">MPTPASCMRMKSHPRESAKAELFCDWQAVRSFFVSSRLPGSVYAILAMSLQCTLQVVMSGLNAAKRRLVGMRRYSIRYLPTAECA</sequence>
<protein>
    <submittedName>
        <fullName evidence="2">Uncharacterized protein</fullName>
    </submittedName>
</protein>
<keyword evidence="1" id="KW-0812">Transmembrane</keyword>
<evidence type="ECO:0000256" key="1">
    <source>
        <dbReference type="SAM" id="Phobius"/>
    </source>
</evidence>
<reference evidence="2" key="1">
    <citation type="journal article" date="2020" name="Stud. Mycol.">
        <title>101 Dothideomycetes genomes: a test case for predicting lifestyles and emergence of pathogens.</title>
        <authorList>
            <person name="Haridas S."/>
            <person name="Albert R."/>
            <person name="Binder M."/>
            <person name="Bloem J."/>
            <person name="Labutti K."/>
            <person name="Salamov A."/>
            <person name="Andreopoulos B."/>
            <person name="Baker S."/>
            <person name="Barry K."/>
            <person name="Bills G."/>
            <person name="Bluhm B."/>
            <person name="Cannon C."/>
            <person name="Castanera R."/>
            <person name="Culley D."/>
            <person name="Daum C."/>
            <person name="Ezra D."/>
            <person name="Gonzalez J."/>
            <person name="Henrissat B."/>
            <person name="Kuo A."/>
            <person name="Liang C."/>
            <person name="Lipzen A."/>
            <person name="Lutzoni F."/>
            <person name="Magnuson J."/>
            <person name="Mondo S."/>
            <person name="Nolan M."/>
            <person name="Ohm R."/>
            <person name="Pangilinan J."/>
            <person name="Park H.-J."/>
            <person name="Ramirez L."/>
            <person name="Alfaro M."/>
            <person name="Sun H."/>
            <person name="Tritt A."/>
            <person name="Yoshinaga Y."/>
            <person name="Zwiers L.-H."/>
            <person name="Turgeon B."/>
            <person name="Goodwin S."/>
            <person name="Spatafora J."/>
            <person name="Crous P."/>
            <person name="Grigoriev I."/>
        </authorList>
    </citation>
    <scope>NUCLEOTIDE SEQUENCE</scope>
    <source>
        <strain evidence="2">CBS 122367</strain>
    </source>
</reference>
<dbReference type="EMBL" id="MU005570">
    <property type="protein sequence ID" value="KAF2690865.1"/>
    <property type="molecule type" value="Genomic_DNA"/>
</dbReference>
<gene>
    <name evidence="2" type="ORF">K458DRAFT_412209</name>
</gene>
<keyword evidence="3" id="KW-1185">Reference proteome</keyword>
<evidence type="ECO:0000313" key="2">
    <source>
        <dbReference type="EMBL" id="KAF2690865.1"/>
    </source>
</evidence>
<accession>A0A6G1JL66</accession>
<keyword evidence="1" id="KW-0472">Membrane</keyword>
<keyword evidence="1" id="KW-1133">Transmembrane helix</keyword>
<proteinExistence type="predicted"/>
<dbReference type="AlphaFoldDB" id="A0A6G1JL66"/>
<evidence type="ECO:0000313" key="3">
    <source>
        <dbReference type="Proteomes" id="UP000799291"/>
    </source>
</evidence>
<feature type="transmembrane region" description="Helical" evidence="1">
    <location>
        <begin position="42"/>
        <end position="64"/>
    </location>
</feature>
<organism evidence="2 3">
    <name type="scientific">Lentithecium fluviatile CBS 122367</name>
    <dbReference type="NCBI Taxonomy" id="1168545"/>
    <lineage>
        <taxon>Eukaryota</taxon>
        <taxon>Fungi</taxon>
        <taxon>Dikarya</taxon>
        <taxon>Ascomycota</taxon>
        <taxon>Pezizomycotina</taxon>
        <taxon>Dothideomycetes</taxon>
        <taxon>Pleosporomycetidae</taxon>
        <taxon>Pleosporales</taxon>
        <taxon>Massarineae</taxon>
        <taxon>Lentitheciaceae</taxon>
        <taxon>Lentithecium</taxon>
    </lineage>
</organism>